<feature type="compositionally biased region" description="Basic and acidic residues" evidence="1">
    <location>
        <begin position="1567"/>
        <end position="1585"/>
    </location>
</feature>
<organism evidence="2 3">
    <name type="scientific">Arctia plantaginis</name>
    <name type="common">Wood tiger moth</name>
    <name type="synonym">Phalaena plantaginis</name>
    <dbReference type="NCBI Taxonomy" id="874455"/>
    <lineage>
        <taxon>Eukaryota</taxon>
        <taxon>Metazoa</taxon>
        <taxon>Ecdysozoa</taxon>
        <taxon>Arthropoda</taxon>
        <taxon>Hexapoda</taxon>
        <taxon>Insecta</taxon>
        <taxon>Pterygota</taxon>
        <taxon>Neoptera</taxon>
        <taxon>Endopterygota</taxon>
        <taxon>Lepidoptera</taxon>
        <taxon>Glossata</taxon>
        <taxon>Ditrysia</taxon>
        <taxon>Noctuoidea</taxon>
        <taxon>Erebidae</taxon>
        <taxon>Arctiinae</taxon>
        <taxon>Arctia</taxon>
    </lineage>
</organism>
<proteinExistence type="predicted"/>
<dbReference type="EMBL" id="CADEBC010000511">
    <property type="protein sequence ID" value="CAB3241529.1"/>
    <property type="molecule type" value="Genomic_DNA"/>
</dbReference>
<feature type="compositionally biased region" description="Polar residues" evidence="1">
    <location>
        <begin position="1949"/>
        <end position="1968"/>
    </location>
</feature>
<name>A0A8S1A5W2_ARCPL</name>
<protein>
    <submittedName>
        <fullName evidence="2">Uncharacterized protein</fullName>
    </submittedName>
</protein>
<reference evidence="2 3" key="1">
    <citation type="submission" date="2020-04" db="EMBL/GenBank/DDBJ databases">
        <authorList>
            <person name="Wallbank WR R."/>
            <person name="Pardo Diaz C."/>
            <person name="Kozak K."/>
            <person name="Martin S."/>
            <person name="Jiggins C."/>
            <person name="Moest M."/>
            <person name="Warren A I."/>
            <person name="Byers J.R.P. K."/>
            <person name="Montejo-Kovacevich G."/>
            <person name="Yen C E."/>
        </authorList>
    </citation>
    <scope>NUCLEOTIDE SEQUENCE [LARGE SCALE GENOMIC DNA]</scope>
</reference>
<feature type="region of interest" description="Disordered" evidence="1">
    <location>
        <begin position="659"/>
        <end position="716"/>
    </location>
</feature>
<feature type="region of interest" description="Disordered" evidence="1">
    <location>
        <begin position="1229"/>
        <end position="1250"/>
    </location>
</feature>
<feature type="region of interest" description="Disordered" evidence="1">
    <location>
        <begin position="856"/>
        <end position="884"/>
    </location>
</feature>
<feature type="region of interest" description="Disordered" evidence="1">
    <location>
        <begin position="97"/>
        <end position="139"/>
    </location>
</feature>
<feature type="region of interest" description="Disordered" evidence="1">
    <location>
        <begin position="1635"/>
        <end position="1655"/>
    </location>
</feature>
<evidence type="ECO:0000313" key="3">
    <source>
        <dbReference type="Proteomes" id="UP000494106"/>
    </source>
</evidence>
<feature type="compositionally biased region" description="Polar residues" evidence="1">
    <location>
        <begin position="875"/>
        <end position="884"/>
    </location>
</feature>
<evidence type="ECO:0000256" key="1">
    <source>
        <dbReference type="SAM" id="MobiDB-lite"/>
    </source>
</evidence>
<feature type="region of interest" description="Disordered" evidence="1">
    <location>
        <begin position="1562"/>
        <end position="1598"/>
    </location>
</feature>
<keyword evidence="3" id="KW-1185">Reference proteome</keyword>
<sequence length="2116" mass="236366">MAKRLVIEVQHALLLPTFSADARTLLKVIFLFQSPYSPGEEEPIEAQNQLSELRSEATADQLIVHDNASRAQSPSKSILESHNDINLVTDTSLSQNGGILEDEANTSHSSTTSSMQSLPEDKSDQRLPNSQLLPSTSMNPVTKLNLTNLNYRVNSNVESLTSPQLLTSTKLAGDTKEIKSPETSTTGEENCITQLAALLQRCRVFDKKVTFIGPVLNDCNRTRNSFKQTNSEFTRAIYTPVVPMTSGHCEKVILTTERKEKEEITPIESEAVVNLPSVECISRDVPVATSVIAAQRKIHSTPVMMVLPMVQRDPTPSVPVTDENFLCIGIAQRQAVQNREVPAPRHKLMRAAPAPTPSPMQLVPVHVELKCNETWIPGKLMLNESLNLELKCNKVLLPISTALRTIAINVQLKCNQVIIHDAVVKNEDPICVKLKCNKQRVPITQNRSEAPVRIEVTLNKVPVHDALVCYEKSLFVELICKKVTCPMLYKGEERMICVELMCDKVTVCNAKAHHNTPLHIELKRADIPLLGGLKQTKTQPQSDDAVKDSDKPLENKLVAIDLSLRGKQSVFEIDPSDSKLIQNVHKHTQTGTENLPHLSKIITSPQIAAVNVLSNDARNPGVISSAPLFESLTCNTTVIKSTKFNISDNGYQEQDEFINQGQTKKRNQIVENDESSSKKLVNPSVSSLEKDNLVKSNTDIELPDYSGDEDDAPSNNMMRQPSTLTFEIAEKQKLKLQQALDPTETDKNLLPCKETFQTSTVSSKTQTATAIGSDLRLSHNIITSPRISKQCAMTPRHAKPKMLGGHVPIKDLQKVNPTLNSDIVPCDPRLQKRNSLSFYSKNRINNEDISEKRLLDRSACARDNPQNEYREYSSTRKSASDSFNSQKKLTPLIFHGFEEDSSYRSNPRKTNTSPGTRRLPYIEIWGEYPTTKTKPKLSQELNFTKEKPDLASSQKLNRTIDLDMPTIEDSPPPPRESLGYTSHVEPGQVLCPSVQTKDSPFLTEPLKTTPNSISDMRPIVQENSSQQYVLPVDKDFDSTELKINALQRNSDGIRKSLKYKIPSSRPGKNSLINCPKIEHNRKTCESESLDILQKDPFTDTDFYLDPVRLIPRALPDDLKAEYTLIKQKGAYICRKIYSSTKQNVEQSKLQEIPVIPETNLLEPLLPVKRYTKDAAKNLDQPCVQFKNIVQRRNSQYLYEPDPKELSESPLKDRLKEKWLKNFISKSSRRRRHKSVPDTSNPVTSELLSPISASRDTLDDCNVAPVRQPLKIHEKSNSQIRIYPWSGGKIKKNILENKISLTTENNNEVSVTSLSQQPTKEAPKTVKNNNKEMSLTTENPQPLQICQKRHSKVRKTCKLNSQIKDVSAITSGSVVQQDNFASTAQEDCFKPESAISTPEKELVEMKIRKINTATTDVKKGRRLLRQNSQGQIEKNSCTKAESISPIFTHSQTLLNTREEHQIMDLVPEEHQPNDIHDISDLNPPLFAYSVPSCSSPASHIKENTEDLSPTKTVEHSANRACRSSQVRATRKELESVISDTPDHLLKLEPLDVTTKVSNEKYFTSGDRTLSENNEKRESSKSHDEHFVSQNNNGSLTPKSDYIEENCEKYTNSELVKDLPSLVNKDFLICLSSKKRRSPALTPSSNNSQETSLHISQTNKINKNVDLLAELNSESSKQNSHVVILEEIIIKRPKSESSNEDNCVNDNCIPTYSVMPNLLQKIPDAIPTDFTQKPVIKSNSNRPEDATTVKNEQGATAIENFMDNVKSADMQTSNESVQVEPTKEYADHLMNIPLPEMAPPVCDVPLHAIPLPSDDAKCSEAVNREHVSPICKMSPVFDVDDKKGACQQKNTETLHNFIYKVDALIVAASILPSNTTFLRIDKSHIPLVMLKEFLVLSDAYISCLQTSYYTLAPHDNVVEVLMDYDDDDDDNDKASIDLNLTKSDIDIPVSSNNNLVGDKNSAVNDNNSIARGNDTRATEKHLISSGDTRDRGDTPDKGDIRDRGDTPDKGNTRQRGDIPDKGDTPVDNVSATIYNTHKILSVVVAPECFIDLGESDALMWVFAASPGRTFPLRRRVDEDKLVVDSCVDKVVLLELAAQVNAHCAAESRRRVVVGTVTE</sequence>
<feature type="compositionally biased region" description="Polar residues" evidence="1">
    <location>
        <begin position="1639"/>
        <end position="1655"/>
    </location>
</feature>
<feature type="region of interest" description="Disordered" evidence="1">
    <location>
        <begin position="1500"/>
        <end position="1525"/>
    </location>
</feature>
<accession>A0A8S1A5W2</accession>
<evidence type="ECO:0000313" key="2">
    <source>
        <dbReference type="EMBL" id="CAB3241529.1"/>
    </source>
</evidence>
<feature type="compositionally biased region" description="Polar residues" evidence="1">
    <location>
        <begin position="1236"/>
        <end position="1250"/>
    </location>
</feature>
<dbReference type="OrthoDB" id="7457502at2759"/>
<feature type="compositionally biased region" description="Basic and acidic residues" evidence="1">
    <location>
        <begin position="1971"/>
        <end position="2022"/>
    </location>
</feature>
<feature type="compositionally biased region" description="Polar residues" evidence="1">
    <location>
        <begin position="1586"/>
        <end position="1596"/>
    </location>
</feature>
<gene>
    <name evidence="2" type="ORF">APLA_LOCUS8694</name>
</gene>
<comment type="caution">
    <text evidence="2">The sequence shown here is derived from an EMBL/GenBank/DDBJ whole genome shotgun (WGS) entry which is preliminary data.</text>
</comment>
<dbReference type="Proteomes" id="UP000494106">
    <property type="component" value="Unassembled WGS sequence"/>
</dbReference>
<feature type="compositionally biased region" description="Polar residues" evidence="1">
    <location>
        <begin position="126"/>
        <end position="139"/>
    </location>
</feature>
<feature type="region of interest" description="Disordered" evidence="1">
    <location>
        <begin position="1949"/>
        <end position="2025"/>
    </location>
</feature>